<proteinExistence type="predicted"/>
<evidence type="ECO:0000256" key="2">
    <source>
        <dbReference type="ARBA" id="ARBA00022729"/>
    </source>
</evidence>
<dbReference type="PANTHER" id="PTHR24034:SF209">
    <property type="entry name" value="EGF-LIKE DOMAIN-CONTAINING PROTEIN"/>
    <property type="match status" value="1"/>
</dbReference>
<keyword evidence="4" id="KW-0812">Transmembrane</keyword>
<keyword evidence="3" id="KW-0677">Repeat</keyword>
<keyword evidence="4" id="KW-1133">Transmembrane helix</keyword>
<evidence type="ECO:0000313" key="6">
    <source>
        <dbReference type="Proteomes" id="UP000095192"/>
    </source>
</evidence>
<dbReference type="Proteomes" id="UP000095192">
    <property type="component" value="Unassembled WGS sequence"/>
</dbReference>
<organism evidence="5 6">
    <name type="scientific">Cyclospora cayetanensis</name>
    <dbReference type="NCBI Taxonomy" id="88456"/>
    <lineage>
        <taxon>Eukaryota</taxon>
        <taxon>Sar</taxon>
        <taxon>Alveolata</taxon>
        <taxon>Apicomplexa</taxon>
        <taxon>Conoidasida</taxon>
        <taxon>Coccidia</taxon>
        <taxon>Eucoccidiorida</taxon>
        <taxon>Eimeriorina</taxon>
        <taxon>Eimeriidae</taxon>
        <taxon>Cyclospora</taxon>
    </lineage>
</organism>
<keyword evidence="6" id="KW-1185">Reference proteome</keyword>
<dbReference type="EMBL" id="JROU02001266">
    <property type="protein sequence ID" value="OEH76968.1"/>
    <property type="molecule type" value="Genomic_DNA"/>
</dbReference>
<dbReference type="PANTHER" id="PTHR24034">
    <property type="entry name" value="EGF-LIKE DOMAIN-CONTAINING PROTEIN"/>
    <property type="match status" value="1"/>
</dbReference>
<sequence>MGAYTEKAEARCECPSGYEFTGTSCQQIPLCNRNIENVCAPPEGVLECVNVRLTDWTCVCADGYAVVRTPTTRTCEPASNTQSCSNKPCGTVRVESCEDLEEGGVKCTCSEGYILQKKGVGQNFRCTPADPCISSPCDSATVAKQCSRTASGSYHCTCLDTAELVEATETEGPYCKRIEESIDVLPYLGVVAGGIAFVALGFGIWWFGFRSGGDEHEECDYAQASCYGPEG</sequence>
<protein>
    <submittedName>
        <fullName evidence="5">Microneme protein</fullName>
    </submittedName>
</protein>
<name>A0A1D3D0H9_9EIME</name>
<reference evidence="5 6" key="1">
    <citation type="journal article" date="2016" name="BMC Genomics">
        <title>Comparative genomics reveals Cyclospora cayetanensis possesses coccidia-like metabolism and invasion components but unique surface antigens.</title>
        <authorList>
            <person name="Liu S."/>
            <person name="Wang L."/>
            <person name="Zheng H."/>
            <person name="Xu Z."/>
            <person name="Roellig D.M."/>
            <person name="Li N."/>
            <person name="Frace M.A."/>
            <person name="Tang K."/>
            <person name="Arrowood M.J."/>
            <person name="Moss D.M."/>
            <person name="Zhang L."/>
            <person name="Feng Y."/>
            <person name="Xiao L."/>
        </authorList>
    </citation>
    <scope>NUCLEOTIDE SEQUENCE [LARGE SCALE GENOMIC DNA]</scope>
    <source>
        <strain evidence="5 6">CHN_HEN01</strain>
    </source>
</reference>
<evidence type="ECO:0000256" key="3">
    <source>
        <dbReference type="ARBA" id="ARBA00022737"/>
    </source>
</evidence>
<feature type="transmembrane region" description="Helical" evidence="4">
    <location>
        <begin position="184"/>
        <end position="207"/>
    </location>
</feature>
<dbReference type="InterPro" id="IPR050751">
    <property type="entry name" value="ECM_structural_protein"/>
</dbReference>
<gene>
    <name evidence="5" type="ORF">cyc_07852</name>
</gene>
<evidence type="ECO:0000256" key="1">
    <source>
        <dbReference type="ARBA" id="ARBA00022536"/>
    </source>
</evidence>
<dbReference type="Gene3D" id="2.90.20.10">
    <property type="entry name" value="Plasmodium vivax P25 domain"/>
    <property type="match status" value="1"/>
</dbReference>
<evidence type="ECO:0000256" key="4">
    <source>
        <dbReference type="SAM" id="Phobius"/>
    </source>
</evidence>
<keyword evidence="4" id="KW-0472">Membrane</keyword>
<dbReference type="VEuPathDB" id="ToxoDB:cyc_07852"/>
<comment type="caution">
    <text evidence="5">The sequence shown here is derived from an EMBL/GenBank/DDBJ whole genome shotgun (WGS) entry which is preliminary data.</text>
</comment>
<accession>A0A1D3D0H9</accession>
<keyword evidence="1" id="KW-0245">EGF-like domain</keyword>
<keyword evidence="2" id="KW-0732">Signal</keyword>
<evidence type="ECO:0000313" key="5">
    <source>
        <dbReference type="EMBL" id="OEH76968.1"/>
    </source>
</evidence>
<dbReference type="InParanoid" id="A0A1D3D0H9"/>
<dbReference type="AlphaFoldDB" id="A0A1D3D0H9"/>